<dbReference type="Pfam" id="PF00041">
    <property type="entry name" value="fn3"/>
    <property type="match status" value="1"/>
</dbReference>
<dbReference type="PROSITE" id="PS51910">
    <property type="entry name" value="GH18_2"/>
    <property type="match status" value="1"/>
</dbReference>
<dbReference type="InterPro" id="IPR050542">
    <property type="entry name" value="Glycosyl_Hydrlase18_Chitinase"/>
</dbReference>
<reference evidence="12 13" key="1">
    <citation type="submission" date="2021-11" db="EMBL/GenBank/DDBJ databases">
        <title>Draft genome sequence of Paenibacillus profundus YoMME, a new Gram-positive bacteria with exoelectrogenic properties.</title>
        <authorList>
            <person name="Hubenova Y."/>
            <person name="Hubenova E."/>
            <person name="Manasiev Y."/>
            <person name="Peykov S."/>
            <person name="Mitov M."/>
        </authorList>
    </citation>
    <scope>NUCLEOTIDE SEQUENCE [LARGE SCALE GENOMIC DNA]</scope>
    <source>
        <strain evidence="12 13">YoMME</strain>
    </source>
</reference>
<dbReference type="InterPro" id="IPR003610">
    <property type="entry name" value="CBM5/12"/>
</dbReference>
<dbReference type="CDD" id="cd02871">
    <property type="entry name" value="GH18_chitinase_D-like"/>
    <property type="match status" value="1"/>
</dbReference>
<dbReference type="InterPro" id="IPR036573">
    <property type="entry name" value="CBM_sf_5/12"/>
</dbReference>
<comment type="caution">
    <text evidence="12">The sequence shown here is derived from an EMBL/GenBank/DDBJ whole genome shotgun (WGS) entry which is preliminary data.</text>
</comment>
<dbReference type="PANTHER" id="PTHR45708">
    <property type="entry name" value="ENDOCHITINASE"/>
    <property type="match status" value="1"/>
</dbReference>
<feature type="chain" id="PRO_5045877024" description="chitinase" evidence="9">
    <location>
        <begin position="31"/>
        <end position="515"/>
    </location>
</feature>
<dbReference type="CDD" id="cd12214">
    <property type="entry name" value="ChiA1_BD"/>
    <property type="match status" value="1"/>
</dbReference>
<dbReference type="InterPro" id="IPR036116">
    <property type="entry name" value="FN3_sf"/>
</dbReference>
<evidence type="ECO:0000256" key="4">
    <source>
        <dbReference type="ARBA" id="ARBA00023277"/>
    </source>
</evidence>
<keyword evidence="6" id="KW-0624">Polysaccharide degradation</keyword>
<dbReference type="Pfam" id="PF02839">
    <property type="entry name" value="CBM_5_12"/>
    <property type="match status" value="1"/>
</dbReference>
<dbReference type="PROSITE" id="PS01095">
    <property type="entry name" value="GH18_1"/>
    <property type="match status" value="1"/>
</dbReference>
<dbReference type="Gene3D" id="3.20.20.80">
    <property type="entry name" value="Glycosidases"/>
    <property type="match status" value="1"/>
</dbReference>
<dbReference type="SMART" id="SM00060">
    <property type="entry name" value="FN3"/>
    <property type="match status" value="1"/>
</dbReference>
<evidence type="ECO:0000259" key="11">
    <source>
        <dbReference type="PROSITE" id="PS51910"/>
    </source>
</evidence>
<evidence type="ECO:0000313" key="13">
    <source>
        <dbReference type="Proteomes" id="UP001199916"/>
    </source>
</evidence>
<evidence type="ECO:0000256" key="9">
    <source>
        <dbReference type="SAM" id="SignalP"/>
    </source>
</evidence>
<keyword evidence="4" id="KW-0119">Carbohydrate metabolism</keyword>
<dbReference type="InterPro" id="IPR003961">
    <property type="entry name" value="FN3_dom"/>
</dbReference>
<sequence length="515" mass="55020">MKMKTTKKKTFVFLFVLIVLFSLIPVSAFAAQQWSPNTNYQTGDVVNYSGTAYKCLQPHTSLPGWEPPNVPALWSAQGGGDPDPDPDPDTQAPSAPANLVATGSASTTVSLSWSAATDNVGVTGYDVFKNGTLAGTTTFTSYMATGLTPNTSYTFTVKAKDAADNVSASSNAVTVTTGSVGPNPDPIPDKLLIGYWHNFDNGSTALKLRNVSPQYDVIQVAFAETTGGNHSTLSFTPYNATVAEFQSDIAHLHSQGKKVLISIGGQNGSVELHNNTDIQNFVNSMTNIIQTYGFDGLDIDLEGGSISLGGGDTDYRNPTTPKIVNLITAVRQLSNNIGPNFMLTMAPETAYVQGGIVSYAGPWGAYLPVIHGLRDKLTFIHVQHYNAGGNEALDGRVYNQGTADFQVAMAEMLLYGFPINRNPNNIFQPLREDQVAIGLPSVPSAAPSGGYTSAADVAKALQYLVKGTPYGGTYSMQRKAGYPNFRGVMTWSINWDATSGYAFANNVKSAFNFEQ</sequence>
<keyword evidence="9" id="KW-0732">Signal</keyword>
<feature type="signal peptide" evidence="9">
    <location>
        <begin position="1"/>
        <end position="30"/>
    </location>
</feature>
<dbReference type="RefSeq" id="WP_233695570.1">
    <property type="nucleotide sequence ID" value="NZ_JAJNBZ010000002.1"/>
</dbReference>
<keyword evidence="3 7" id="KW-0378">Hydrolase</keyword>
<feature type="region of interest" description="Disordered" evidence="8">
    <location>
        <begin position="66"/>
        <end position="97"/>
    </location>
</feature>
<evidence type="ECO:0000313" key="12">
    <source>
        <dbReference type="EMBL" id="MCE5168249.1"/>
    </source>
</evidence>
<dbReference type="GO" id="GO:0016787">
    <property type="term" value="F:hydrolase activity"/>
    <property type="evidence" value="ECO:0007669"/>
    <property type="project" value="UniProtKB-KW"/>
</dbReference>
<evidence type="ECO:0000256" key="5">
    <source>
        <dbReference type="ARBA" id="ARBA00023295"/>
    </source>
</evidence>
<dbReference type="PROSITE" id="PS50853">
    <property type="entry name" value="FN3"/>
    <property type="match status" value="1"/>
</dbReference>
<evidence type="ECO:0000256" key="7">
    <source>
        <dbReference type="RuleBase" id="RU000489"/>
    </source>
</evidence>
<dbReference type="EMBL" id="JAJNBZ010000002">
    <property type="protein sequence ID" value="MCE5168249.1"/>
    <property type="molecule type" value="Genomic_DNA"/>
</dbReference>
<evidence type="ECO:0000256" key="8">
    <source>
        <dbReference type="SAM" id="MobiDB-lite"/>
    </source>
</evidence>
<dbReference type="InterPro" id="IPR011583">
    <property type="entry name" value="Chitinase_II/V-like_cat"/>
</dbReference>
<evidence type="ECO:0000256" key="6">
    <source>
        <dbReference type="ARBA" id="ARBA00023326"/>
    </source>
</evidence>
<dbReference type="InterPro" id="IPR001579">
    <property type="entry name" value="Glyco_hydro_18_chit_AS"/>
</dbReference>
<dbReference type="Proteomes" id="UP001199916">
    <property type="component" value="Unassembled WGS sequence"/>
</dbReference>
<protein>
    <recommendedName>
        <fullName evidence="2">chitinase</fullName>
        <ecNumber evidence="2">3.2.1.14</ecNumber>
    </recommendedName>
</protein>
<feature type="domain" description="Fibronectin type-III" evidence="10">
    <location>
        <begin position="95"/>
        <end position="180"/>
    </location>
</feature>
<dbReference type="InterPro" id="IPR001223">
    <property type="entry name" value="Glyco_hydro18_cat"/>
</dbReference>
<evidence type="ECO:0000256" key="3">
    <source>
        <dbReference type="ARBA" id="ARBA00022801"/>
    </source>
</evidence>
<name>A0ABS8YFG8_9BACL</name>
<dbReference type="SUPFAM" id="SSF51055">
    <property type="entry name" value="Carbohydrate binding domain"/>
    <property type="match status" value="1"/>
</dbReference>
<dbReference type="CDD" id="cd00063">
    <property type="entry name" value="FN3"/>
    <property type="match status" value="1"/>
</dbReference>
<dbReference type="InterPro" id="IPR017853">
    <property type="entry name" value="GH"/>
</dbReference>
<dbReference type="Gene3D" id="2.60.40.10">
    <property type="entry name" value="Immunoglobulins"/>
    <property type="match status" value="1"/>
</dbReference>
<dbReference type="InterPro" id="IPR013783">
    <property type="entry name" value="Ig-like_fold"/>
</dbReference>
<feature type="domain" description="GH18" evidence="11">
    <location>
        <begin position="190"/>
        <end position="514"/>
    </location>
</feature>
<evidence type="ECO:0000256" key="2">
    <source>
        <dbReference type="ARBA" id="ARBA00012729"/>
    </source>
</evidence>
<dbReference type="EC" id="3.2.1.14" evidence="2"/>
<evidence type="ECO:0000256" key="1">
    <source>
        <dbReference type="ARBA" id="ARBA00009121"/>
    </source>
</evidence>
<dbReference type="PANTHER" id="PTHR45708:SF49">
    <property type="entry name" value="ENDOCHITINASE"/>
    <property type="match status" value="1"/>
</dbReference>
<dbReference type="Gene3D" id="2.10.10.20">
    <property type="entry name" value="Carbohydrate-binding module superfamily 5/12"/>
    <property type="match status" value="1"/>
</dbReference>
<dbReference type="SMART" id="SM00495">
    <property type="entry name" value="ChtBD3"/>
    <property type="match status" value="1"/>
</dbReference>
<evidence type="ECO:0000259" key="10">
    <source>
        <dbReference type="PROSITE" id="PS50853"/>
    </source>
</evidence>
<keyword evidence="13" id="KW-1185">Reference proteome</keyword>
<keyword evidence="5 7" id="KW-0326">Glycosidase</keyword>
<dbReference type="SMART" id="SM00636">
    <property type="entry name" value="Glyco_18"/>
    <property type="match status" value="1"/>
</dbReference>
<organism evidence="12 13">
    <name type="scientific">Paenibacillus profundus</name>
    <dbReference type="NCBI Taxonomy" id="1173085"/>
    <lineage>
        <taxon>Bacteria</taxon>
        <taxon>Bacillati</taxon>
        <taxon>Bacillota</taxon>
        <taxon>Bacilli</taxon>
        <taxon>Bacillales</taxon>
        <taxon>Paenibacillaceae</taxon>
        <taxon>Paenibacillus</taxon>
    </lineage>
</organism>
<comment type="similarity">
    <text evidence="1">Belongs to the glycosyl hydrolase 18 family. Chitinase class II subfamily.</text>
</comment>
<proteinExistence type="inferred from homology"/>
<dbReference type="SUPFAM" id="SSF49265">
    <property type="entry name" value="Fibronectin type III"/>
    <property type="match status" value="1"/>
</dbReference>
<gene>
    <name evidence="12" type="ORF">LQV63_02825</name>
</gene>
<dbReference type="Pfam" id="PF00704">
    <property type="entry name" value="Glyco_hydro_18"/>
    <property type="match status" value="1"/>
</dbReference>
<dbReference type="SUPFAM" id="SSF51445">
    <property type="entry name" value="(Trans)glycosidases"/>
    <property type="match status" value="1"/>
</dbReference>
<accession>A0ABS8YFG8</accession>